<dbReference type="AlphaFoldDB" id="A0A401ZHG5"/>
<organism evidence="1 2">
    <name type="scientific">Dictyobacter aurantiacus</name>
    <dbReference type="NCBI Taxonomy" id="1936993"/>
    <lineage>
        <taxon>Bacteria</taxon>
        <taxon>Bacillati</taxon>
        <taxon>Chloroflexota</taxon>
        <taxon>Ktedonobacteria</taxon>
        <taxon>Ktedonobacterales</taxon>
        <taxon>Dictyobacteraceae</taxon>
        <taxon>Dictyobacter</taxon>
    </lineage>
</organism>
<dbReference type="Proteomes" id="UP000287224">
    <property type="component" value="Unassembled WGS sequence"/>
</dbReference>
<keyword evidence="2" id="KW-1185">Reference proteome</keyword>
<accession>A0A401ZHG5</accession>
<proteinExistence type="predicted"/>
<sequence length="68" mass="7458">MHRPECNQKSRLEALVPIVVRTYLSLMIIACGTLELSHLRCSQIYGVLVQRGRESAPAAPTHKNSAAA</sequence>
<protein>
    <submittedName>
        <fullName evidence="1">Uncharacterized protein</fullName>
    </submittedName>
</protein>
<gene>
    <name evidence="1" type="ORF">KDAU_35620</name>
</gene>
<name>A0A401ZHG5_9CHLR</name>
<evidence type="ECO:0000313" key="2">
    <source>
        <dbReference type="Proteomes" id="UP000287224"/>
    </source>
</evidence>
<reference evidence="2" key="1">
    <citation type="submission" date="2018-12" db="EMBL/GenBank/DDBJ databases">
        <title>Tengunoibacter tsumagoiensis gen. nov., sp. nov., Dictyobacter kobayashii sp. nov., D. alpinus sp. nov., and D. joshuensis sp. nov. and description of Dictyobacteraceae fam. nov. within the order Ktedonobacterales isolated from Tengu-no-mugimeshi.</title>
        <authorList>
            <person name="Wang C.M."/>
            <person name="Zheng Y."/>
            <person name="Sakai Y."/>
            <person name="Toyoda A."/>
            <person name="Minakuchi Y."/>
            <person name="Abe K."/>
            <person name="Yokota A."/>
            <person name="Yabe S."/>
        </authorList>
    </citation>
    <scope>NUCLEOTIDE SEQUENCE [LARGE SCALE GENOMIC DNA]</scope>
    <source>
        <strain evidence="2">S-27</strain>
    </source>
</reference>
<evidence type="ECO:0000313" key="1">
    <source>
        <dbReference type="EMBL" id="GCE06233.1"/>
    </source>
</evidence>
<comment type="caution">
    <text evidence="1">The sequence shown here is derived from an EMBL/GenBank/DDBJ whole genome shotgun (WGS) entry which is preliminary data.</text>
</comment>
<dbReference type="EMBL" id="BIFQ01000001">
    <property type="protein sequence ID" value="GCE06233.1"/>
    <property type="molecule type" value="Genomic_DNA"/>
</dbReference>